<dbReference type="InterPro" id="IPR033511">
    <property type="entry name" value="Cdc24/Scd1_PH_dom"/>
</dbReference>
<evidence type="ECO:0000259" key="2">
    <source>
        <dbReference type="PROSITE" id="PS50003"/>
    </source>
</evidence>
<evidence type="ECO:0000313" key="6">
    <source>
        <dbReference type="Proteomes" id="UP000005222"/>
    </source>
</evidence>
<organism evidence="5 6">
    <name type="scientific">Pichia sorbitophila (strain ATCC MYA-4447 / BCRC 22081 / CBS 7064 / NBRC 10061 / NRRL Y-12695)</name>
    <name type="common">Hybrid yeast</name>
    <dbReference type="NCBI Taxonomy" id="559304"/>
    <lineage>
        <taxon>Eukaryota</taxon>
        <taxon>Fungi</taxon>
        <taxon>Dikarya</taxon>
        <taxon>Ascomycota</taxon>
        <taxon>Saccharomycotina</taxon>
        <taxon>Pichiomycetes</taxon>
        <taxon>Debaryomycetaceae</taxon>
        <taxon>Millerozyma</taxon>
    </lineage>
</organism>
<dbReference type="InterPro" id="IPR053793">
    <property type="entry name" value="PB1-like"/>
</dbReference>
<dbReference type="InterPro" id="IPR010481">
    <property type="entry name" value="Cdc24/Scd1_N"/>
</dbReference>
<feature type="domain" description="PH" evidence="2">
    <location>
        <begin position="473"/>
        <end position="615"/>
    </location>
</feature>
<dbReference type="PANTHER" id="PTHR47339:SF1">
    <property type="entry name" value="CELL DIVISION CONTROL PROTEIN 24"/>
    <property type="match status" value="1"/>
</dbReference>
<dbReference type="SUPFAM" id="SSF50729">
    <property type="entry name" value="PH domain-like"/>
    <property type="match status" value="1"/>
</dbReference>
<feature type="region of interest" description="Disordered" evidence="1">
    <location>
        <begin position="520"/>
        <end position="540"/>
    </location>
</feature>
<dbReference type="PROSITE" id="PS50003">
    <property type="entry name" value="PH_DOMAIN"/>
    <property type="match status" value="1"/>
</dbReference>
<proteinExistence type="predicted"/>
<dbReference type="InterPro" id="IPR001331">
    <property type="entry name" value="GDS_CDC24_CS"/>
</dbReference>
<keyword evidence="6" id="KW-1185">Reference proteome</keyword>
<dbReference type="PROSITE" id="PS50010">
    <property type="entry name" value="DH_2"/>
    <property type="match status" value="1"/>
</dbReference>
<dbReference type="InterPro" id="IPR001849">
    <property type="entry name" value="PH_domain"/>
</dbReference>
<dbReference type="InterPro" id="IPR011993">
    <property type="entry name" value="PH-like_dom_sf"/>
</dbReference>
<dbReference type="Gene3D" id="2.30.29.30">
    <property type="entry name" value="Pleckstrin-homology domain (PH domain)/Phosphotyrosine-binding domain (PTB)"/>
    <property type="match status" value="1"/>
</dbReference>
<dbReference type="STRING" id="559304.G8XZ82"/>
<dbReference type="InterPro" id="IPR000270">
    <property type="entry name" value="PB1_dom"/>
</dbReference>
<dbReference type="InterPro" id="IPR035899">
    <property type="entry name" value="DBL_dom_sf"/>
</dbReference>
<dbReference type="Pfam" id="PF00564">
    <property type="entry name" value="PB1"/>
    <property type="match status" value="1"/>
</dbReference>
<name>G8XZ82_PICSO</name>
<accession>G8XZ82</accession>
<dbReference type="Proteomes" id="UP000005222">
    <property type="component" value="Chromosome N"/>
</dbReference>
<dbReference type="eggNOG" id="KOG3519">
    <property type="taxonomic scope" value="Eukaryota"/>
</dbReference>
<dbReference type="Pfam" id="PF06395">
    <property type="entry name" value="CDC24"/>
    <property type="match status" value="1"/>
</dbReference>
<dbReference type="Pfam" id="PF00621">
    <property type="entry name" value="RhoGEF"/>
    <property type="match status" value="1"/>
</dbReference>
<dbReference type="GO" id="GO:0031106">
    <property type="term" value="P:septin ring organization"/>
    <property type="evidence" value="ECO:0007669"/>
    <property type="project" value="TreeGrafter"/>
</dbReference>
<dbReference type="PROSITE" id="PS51745">
    <property type="entry name" value="PB1"/>
    <property type="match status" value="1"/>
</dbReference>
<dbReference type="EMBL" id="FO082046">
    <property type="protein sequence ID" value="CCE86991.1"/>
    <property type="molecule type" value="Genomic_DNA"/>
</dbReference>
<dbReference type="CDD" id="cd05992">
    <property type="entry name" value="PB1"/>
    <property type="match status" value="1"/>
</dbReference>
<dbReference type="GO" id="GO:0005634">
    <property type="term" value="C:nucleus"/>
    <property type="evidence" value="ECO:0007669"/>
    <property type="project" value="TreeGrafter"/>
</dbReference>
<evidence type="ECO:0000313" key="5">
    <source>
        <dbReference type="EMBL" id="CCE86991.1"/>
    </source>
</evidence>
<dbReference type="PANTHER" id="PTHR47339">
    <property type="entry name" value="CELL DIVISION CONTROL PROTEIN 24"/>
    <property type="match status" value="1"/>
</dbReference>
<feature type="domain" description="PB1" evidence="4">
    <location>
        <begin position="735"/>
        <end position="829"/>
    </location>
</feature>
<dbReference type="SMART" id="SM00666">
    <property type="entry name" value="PB1"/>
    <property type="match status" value="1"/>
</dbReference>
<dbReference type="SUPFAM" id="SSF48065">
    <property type="entry name" value="DBL homology domain (DH-domain)"/>
    <property type="match status" value="1"/>
</dbReference>
<dbReference type="InterPro" id="IPR000219">
    <property type="entry name" value="DH_dom"/>
</dbReference>
<dbReference type="FunCoup" id="G8XZ82">
    <property type="interactions" value="199"/>
</dbReference>
<feature type="compositionally biased region" description="Low complexity" evidence="1">
    <location>
        <begin position="669"/>
        <end position="690"/>
    </location>
</feature>
<dbReference type="GO" id="GO:0000935">
    <property type="term" value="C:division septum"/>
    <property type="evidence" value="ECO:0007669"/>
    <property type="project" value="TreeGrafter"/>
</dbReference>
<dbReference type="Pfam" id="PF15411">
    <property type="entry name" value="PH_10"/>
    <property type="match status" value="1"/>
</dbReference>
<dbReference type="SMART" id="SM00325">
    <property type="entry name" value="RhoGEF"/>
    <property type="match status" value="1"/>
</dbReference>
<dbReference type="CDD" id="cd00160">
    <property type="entry name" value="RhoGEF"/>
    <property type="match status" value="1"/>
</dbReference>
<dbReference type="Gene3D" id="3.10.20.90">
    <property type="entry name" value="Phosphatidylinositol 3-kinase Catalytic Subunit, Chain A, domain 1"/>
    <property type="match status" value="1"/>
</dbReference>
<dbReference type="GO" id="GO:0043332">
    <property type="term" value="C:mating projection tip"/>
    <property type="evidence" value="ECO:0007669"/>
    <property type="project" value="TreeGrafter"/>
</dbReference>
<reference evidence="5 6" key="1">
    <citation type="journal article" date="2012" name="G3 (Bethesda)">
        <title>Pichia sorbitophila, an interspecies yeast hybrid reveals early steps of genome resolution following polyploidization.</title>
        <authorList>
            <person name="Leh Louis V."/>
            <person name="Despons L."/>
            <person name="Friedrich A."/>
            <person name="Martin T."/>
            <person name="Durrens P."/>
            <person name="Casaregola S."/>
            <person name="Neuveglise C."/>
            <person name="Fairhead C."/>
            <person name="Marck C."/>
            <person name="Cruz J.A."/>
            <person name="Straub M.L."/>
            <person name="Kugler V."/>
            <person name="Sacerdot C."/>
            <person name="Uzunov Z."/>
            <person name="Thierry A."/>
            <person name="Weiss S."/>
            <person name="Bleykasten C."/>
            <person name="De Montigny J."/>
            <person name="Jacques N."/>
            <person name="Jung P."/>
            <person name="Lemaire M."/>
            <person name="Mallet S."/>
            <person name="Morel G."/>
            <person name="Richard G.F."/>
            <person name="Sarkar A."/>
            <person name="Savel G."/>
            <person name="Schacherer J."/>
            <person name="Seret M.L."/>
            <person name="Talla E."/>
            <person name="Samson G."/>
            <person name="Jubin C."/>
            <person name="Poulain J."/>
            <person name="Vacherie B."/>
            <person name="Barbe V."/>
            <person name="Pelletier E."/>
            <person name="Sherman D.J."/>
            <person name="Westhof E."/>
            <person name="Weissenbach J."/>
            <person name="Baret P.V."/>
            <person name="Wincker P."/>
            <person name="Gaillardin C."/>
            <person name="Dujon B."/>
            <person name="Souciet J.L."/>
        </authorList>
    </citation>
    <scope>NUCLEOTIDE SEQUENCE [LARGE SCALE GENOMIC DNA]</scope>
    <source>
        <strain evidence="6">ATCC MYA-4447 / BCRC 22081 / CBS 7064 / NBRC 10061 / NRRL Y-12695</strain>
    </source>
</reference>
<dbReference type="AlphaFoldDB" id="G8XZ82"/>
<dbReference type="GO" id="GO:0005085">
    <property type="term" value="F:guanyl-nucleotide exchange factor activity"/>
    <property type="evidence" value="ECO:0007669"/>
    <property type="project" value="InterPro"/>
</dbReference>
<dbReference type="CDD" id="cd13246">
    <property type="entry name" value="PH_Scd1"/>
    <property type="match status" value="1"/>
</dbReference>
<feature type="compositionally biased region" description="Low complexity" evidence="1">
    <location>
        <begin position="15"/>
        <end position="24"/>
    </location>
</feature>
<evidence type="ECO:0000256" key="1">
    <source>
        <dbReference type="SAM" id="MobiDB-lite"/>
    </source>
</evidence>
<evidence type="ECO:0000259" key="3">
    <source>
        <dbReference type="PROSITE" id="PS50010"/>
    </source>
</evidence>
<dbReference type="GO" id="GO:0030010">
    <property type="term" value="P:establishment of cell polarity"/>
    <property type="evidence" value="ECO:0007669"/>
    <property type="project" value="TreeGrafter"/>
</dbReference>
<dbReference type="InParanoid" id="G8XZ82"/>
<dbReference type="HOGENOM" id="CLU_007879_0_0_1"/>
<dbReference type="SUPFAM" id="SSF54277">
    <property type="entry name" value="CAD &amp; PB1 domains"/>
    <property type="match status" value="1"/>
</dbReference>
<dbReference type="OrthoDB" id="1594986at2759"/>
<dbReference type="InterPro" id="IPR053026">
    <property type="entry name" value="CDC42_GEF"/>
</dbReference>
<protein>
    <submittedName>
        <fullName evidence="5">Piso0_005516 protein</fullName>
    </submittedName>
</protein>
<dbReference type="OMA" id="NWRGFNL"/>
<dbReference type="GO" id="GO:0005737">
    <property type="term" value="C:cytoplasm"/>
    <property type="evidence" value="ECO:0007669"/>
    <property type="project" value="TreeGrafter"/>
</dbReference>
<dbReference type="Gene3D" id="1.20.900.10">
    <property type="entry name" value="Dbl homology (DH) domain"/>
    <property type="match status" value="1"/>
</dbReference>
<gene>
    <name evidence="5" type="primary">Piso0_005516</name>
    <name evidence="5" type="ORF">GNLVRS01_PISO0N16799g</name>
</gene>
<dbReference type="GO" id="GO:0035556">
    <property type="term" value="P:intracellular signal transduction"/>
    <property type="evidence" value="ECO:0007669"/>
    <property type="project" value="InterPro"/>
</dbReference>
<feature type="domain" description="DH" evidence="3">
    <location>
        <begin position="267"/>
        <end position="449"/>
    </location>
</feature>
<sequence>MMSSHTSVPHPPFRSFSSASSVSLSGPTSSITRIASGPIASMNSNMNRPGSKEDQIFYQCSRLKKRIEKIDGIEPYVKLAFEAAESCSEQQALALSQQLSRDGSRGRNDSRASLGSLGMASINSNSSSVTSVGGSGSTSSIFTFTAGVLPANIGVDPVTQLWKLFQQGAPLCLIFNAVVSDYTIPVVASDDMRVCKKSVYDFLIALKTHLNFDDDSMFTISDIFSDSTHELIKVVRTVNKLLSISSKFGAEFDVDDLDIGQLTVSDDRSKVLKEVIETERKYVQDLELLLQYKDDLQQAELISSEQIHILFPNLNEIIDFQRRFLNGLESNVNVPLKYQRIGSIFIHAASGPFKAYEPWTVGQLSAIDLINKEHANLKKSSSLLDPGFELQSYIIKPIQRLCKYPLLLKELIKYSPQSSDHDDTISMAYNELLLAQSAIKEVANHVNEAQRRSENIGYLQSLVERVQNWRGFDVKDQGELLYHSAVGVRDSDSEREYTACLFDKIIFFFIESSGHKEKEGKKRRDILSGRKKSTGSSSSTVNLLDTLTHAKEKALLELKGRVYISEIYSISASNILGYTLIISWSGKKESGSFTLRFANEEVRNQWENCLRSLKSCEMNSQIHKKLAKDAHNSHVSSGTNESSLYDLTSAYANSPSNSYTSPANDGYSRRSSNGSQRHHSSSSTFSMMRSAVTKTSNDHVPSRVSSSSLSNPGTGFSERNESSFSSTSTTSEILNIGIKLIYGKIEIPELLIVPTTISYSELHSKISSKIASSSEINDDIMVNKLKYKDEDGDFVVMDSNDDWLLAVDMFDDFGAKPISYERCLTIWVS</sequence>
<evidence type="ECO:0000259" key="4">
    <source>
        <dbReference type="PROSITE" id="PS51745"/>
    </source>
</evidence>
<feature type="region of interest" description="Disordered" evidence="1">
    <location>
        <begin position="655"/>
        <end position="724"/>
    </location>
</feature>
<dbReference type="PROSITE" id="PS00741">
    <property type="entry name" value="DH_1"/>
    <property type="match status" value="1"/>
</dbReference>
<feature type="region of interest" description="Disordered" evidence="1">
    <location>
        <begin position="1"/>
        <end position="24"/>
    </location>
</feature>